<organism evidence="1 2">
    <name type="scientific">Meloidogyne enterolobii</name>
    <name type="common">Root-knot nematode worm</name>
    <name type="synonym">Meloidogyne mayaguensis</name>
    <dbReference type="NCBI Taxonomy" id="390850"/>
    <lineage>
        <taxon>Eukaryota</taxon>
        <taxon>Metazoa</taxon>
        <taxon>Ecdysozoa</taxon>
        <taxon>Nematoda</taxon>
        <taxon>Chromadorea</taxon>
        <taxon>Rhabditida</taxon>
        <taxon>Tylenchina</taxon>
        <taxon>Tylenchomorpha</taxon>
        <taxon>Tylenchoidea</taxon>
        <taxon>Meloidogynidae</taxon>
        <taxon>Meloidogyninae</taxon>
        <taxon>Meloidogyne</taxon>
    </lineage>
</organism>
<accession>A0A6V7UEI6</accession>
<evidence type="ECO:0000313" key="2">
    <source>
        <dbReference type="Proteomes" id="UP000580250"/>
    </source>
</evidence>
<protein>
    <submittedName>
        <fullName evidence="1">Uncharacterized protein</fullName>
    </submittedName>
</protein>
<reference evidence="1 2" key="1">
    <citation type="submission" date="2020-08" db="EMBL/GenBank/DDBJ databases">
        <authorList>
            <person name="Koutsovoulos G."/>
            <person name="Danchin GJ E."/>
        </authorList>
    </citation>
    <scope>NUCLEOTIDE SEQUENCE [LARGE SCALE GENOMIC DNA]</scope>
</reference>
<proteinExistence type="predicted"/>
<comment type="caution">
    <text evidence="1">The sequence shown here is derived from an EMBL/GenBank/DDBJ whole genome shotgun (WGS) entry which is preliminary data.</text>
</comment>
<name>A0A6V7UEI6_MELEN</name>
<evidence type="ECO:0000313" key="1">
    <source>
        <dbReference type="EMBL" id="CAD2155624.1"/>
    </source>
</evidence>
<dbReference type="AlphaFoldDB" id="A0A6V7UEI6"/>
<gene>
    <name evidence="1" type="ORF">MENT_LOCUS11945</name>
</gene>
<sequence length="56" mass="6867">MYMSRYQSIHQVSKRLSTLNYQLLGFENYHQASFKHQCFKKPERTNKMKVSDDYFI</sequence>
<dbReference type="EMBL" id="CAJEWN010000059">
    <property type="protein sequence ID" value="CAD2155624.1"/>
    <property type="molecule type" value="Genomic_DNA"/>
</dbReference>
<dbReference type="Proteomes" id="UP000580250">
    <property type="component" value="Unassembled WGS sequence"/>
</dbReference>